<name>A0A0B5FH22_9BACT</name>
<protein>
    <submittedName>
        <fullName evidence="1">Uncharacterized protein</fullName>
    </submittedName>
</protein>
<dbReference type="Proteomes" id="UP000035036">
    <property type="component" value="Chromosome"/>
</dbReference>
<keyword evidence="2" id="KW-1185">Reference proteome</keyword>
<evidence type="ECO:0000313" key="2">
    <source>
        <dbReference type="Proteomes" id="UP000035036"/>
    </source>
</evidence>
<dbReference type="HOGENOM" id="CLU_2752090_0_0_7"/>
<dbReference type="STRING" id="483547.GSUB_09120"/>
<dbReference type="KEGG" id="gsb:GSUB_09120"/>
<organism evidence="1 2">
    <name type="scientific">Geoalkalibacter subterraneus</name>
    <dbReference type="NCBI Taxonomy" id="483547"/>
    <lineage>
        <taxon>Bacteria</taxon>
        <taxon>Pseudomonadati</taxon>
        <taxon>Thermodesulfobacteriota</taxon>
        <taxon>Desulfuromonadia</taxon>
        <taxon>Desulfuromonadales</taxon>
        <taxon>Geoalkalibacteraceae</taxon>
        <taxon>Geoalkalibacter</taxon>
    </lineage>
</organism>
<accession>A0A0B5FH22</accession>
<dbReference type="EMBL" id="CP010311">
    <property type="protein sequence ID" value="AJF06668.1"/>
    <property type="molecule type" value="Genomic_DNA"/>
</dbReference>
<evidence type="ECO:0000313" key="1">
    <source>
        <dbReference type="EMBL" id="AJF06668.1"/>
    </source>
</evidence>
<gene>
    <name evidence="1" type="ORF">GSUB_09120</name>
</gene>
<dbReference type="AlphaFoldDB" id="A0A0B5FH22"/>
<reference evidence="1 2" key="1">
    <citation type="journal article" date="2015" name="Genome Announc.">
        <title>Genomes of Geoalkalibacter ferrihydriticus Z-0531T and Geoalkalibacter subterraneus Red1T, Two Haloalkaliphilic Metal-Reducing Deltaproteobacteria.</title>
        <authorList>
            <person name="Badalamenti J.P."/>
            <person name="Krajmalnik-Brown R."/>
            <person name="Torres C.I."/>
            <person name="Bond D.R."/>
        </authorList>
    </citation>
    <scope>NUCLEOTIDE SEQUENCE [LARGE SCALE GENOMIC DNA]</scope>
    <source>
        <strain evidence="1 2">Red1</strain>
    </source>
</reference>
<proteinExistence type="predicted"/>
<sequence>MVVTVAEDSPTSSACRLLGPGPGADYAIEIESVDHLVEKFTDTEIGGRLLEGAQFPPFRAREIIGAPASE</sequence>